<keyword evidence="7" id="KW-1185">Reference proteome</keyword>
<evidence type="ECO:0000256" key="1">
    <source>
        <dbReference type="ARBA" id="ARBA00004371"/>
    </source>
</evidence>
<organism evidence="6 7">
    <name type="scientific">Drosophila gunungcola</name>
    <name type="common">fruit fly</name>
    <dbReference type="NCBI Taxonomy" id="103775"/>
    <lineage>
        <taxon>Eukaryota</taxon>
        <taxon>Metazoa</taxon>
        <taxon>Ecdysozoa</taxon>
        <taxon>Arthropoda</taxon>
        <taxon>Hexapoda</taxon>
        <taxon>Insecta</taxon>
        <taxon>Pterygota</taxon>
        <taxon>Neoptera</taxon>
        <taxon>Endopterygota</taxon>
        <taxon>Diptera</taxon>
        <taxon>Brachycera</taxon>
        <taxon>Muscomorpha</taxon>
        <taxon>Ephydroidea</taxon>
        <taxon>Drosophilidae</taxon>
        <taxon>Drosophila</taxon>
        <taxon>Sophophora</taxon>
    </lineage>
</organism>
<evidence type="ECO:0000313" key="7">
    <source>
        <dbReference type="Proteomes" id="UP001059596"/>
    </source>
</evidence>
<comment type="caution">
    <text evidence="6">The sequence shown here is derived from an EMBL/GenBank/DDBJ whole genome shotgun (WGS) entry which is preliminary data.</text>
</comment>
<proteinExistence type="inferred from homology"/>
<accession>A0A9P9YM71</accession>
<dbReference type="GO" id="GO:0005764">
    <property type="term" value="C:lysosome"/>
    <property type="evidence" value="ECO:0007669"/>
    <property type="project" value="UniProtKB-SubCell"/>
</dbReference>
<dbReference type="Proteomes" id="UP001059596">
    <property type="component" value="Unassembled WGS sequence"/>
</dbReference>
<feature type="region of interest" description="Disordered" evidence="5">
    <location>
        <begin position="90"/>
        <end position="121"/>
    </location>
</feature>
<dbReference type="GO" id="GO:0032008">
    <property type="term" value="P:positive regulation of TOR signaling"/>
    <property type="evidence" value="ECO:0007669"/>
    <property type="project" value="InterPro"/>
</dbReference>
<dbReference type="PANTHER" id="PTHR33967:SF1">
    <property type="entry name" value="RAGULATOR COMPLEX PROTEIN LAMTOR4"/>
    <property type="match status" value="1"/>
</dbReference>
<evidence type="ECO:0000256" key="5">
    <source>
        <dbReference type="SAM" id="MobiDB-lite"/>
    </source>
</evidence>
<sequence length="121" mass="13194">MDREKLIVPNQIGYLILKEDGAVLESGGELKNDERSANVIMGLLNLTESIDESFMPNSSCERITIDYEQHYYSICMSNRRIYVVKISKSQNGGAATITTTTSSSSSNSVYNDASDSGAVLA</sequence>
<name>A0A9P9YM71_9MUSC</name>
<reference evidence="6" key="1">
    <citation type="journal article" date="2023" name="Genome Biol. Evol.">
        <title>Long-read-based Genome Assembly of Drosophila gunungcola Reveals Fewer Chemosensory Genes in Flower-breeding Species.</title>
        <authorList>
            <person name="Negi A."/>
            <person name="Liao B.Y."/>
            <person name="Yeh S.D."/>
        </authorList>
    </citation>
    <scope>NUCLEOTIDE SEQUENCE</scope>
    <source>
        <strain evidence="6">Sukarami</strain>
    </source>
</reference>
<evidence type="ECO:0000256" key="4">
    <source>
        <dbReference type="ARBA" id="ARBA00032690"/>
    </source>
</evidence>
<dbReference type="InterPro" id="IPR034601">
    <property type="entry name" value="LAMTOR4"/>
</dbReference>
<dbReference type="AlphaFoldDB" id="A0A9P9YM71"/>
<dbReference type="GO" id="GO:0005085">
    <property type="term" value="F:guanyl-nucleotide exchange factor activity"/>
    <property type="evidence" value="ECO:0007669"/>
    <property type="project" value="TreeGrafter"/>
</dbReference>
<feature type="compositionally biased region" description="Low complexity" evidence="5">
    <location>
        <begin position="96"/>
        <end position="106"/>
    </location>
</feature>
<evidence type="ECO:0000256" key="2">
    <source>
        <dbReference type="ARBA" id="ARBA00010627"/>
    </source>
</evidence>
<comment type="similarity">
    <text evidence="2">Belongs to the LAMTOR4 family.</text>
</comment>
<protein>
    <recommendedName>
        <fullName evidence="4">Late endosomal/lysosomal adaptor and MAPK and MTOR activator 4</fullName>
    </recommendedName>
</protein>
<dbReference type="GO" id="GO:0071230">
    <property type="term" value="P:cellular response to amino acid stimulus"/>
    <property type="evidence" value="ECO:0007669"/>
    <property type="project" value="InterPro"/>
</dbReference>
<keyword evidence="3" id="KW-0458">Lysosome</keyword>
<dbReference type="PANTHER" id="PTHR33967">
    <property type="entry name" value="RAGULATOR COMPLEX PROTEIN LAMTOR4"/>
    <property type="match status" value="1"/>
</dbReference>
<dbReference type="GO" id="GO:0071986">
    <property type="term" value="C:Ragulator complex"/>
    <property type="evidence" value="ECO:0007669"/>
    <property type="project" value="InterPro"/>
</dbReference>
<gene>
    <name evidence="6" type="ORF">M5D96_007978</name>
</gene>
<dbReference type="OrthoDB" id="275011at2759"/>
<evidence type="ECO:0000256" key="3">
    <source>
        <dbReference type="ARBA" id="ARBA00023228"/>
    </source>
</evidence>
<evidence type="ECO:0000313" key="6">
    <source>
        <dbReference type="EMBL" id="KAI8039255.1"/>
    </source>
</evidence>
<dbReference type="EMBL" id="JAMKOV010000006">
    <property type="protein sequence ID" value="KAI8039255.1"/>
    <property type="molecule type" value="Genomic_DNA"/>
</dbReference>
<comment type="subcellular location">
    <subcellularLocation>
        <location evidence="1">Lysosome</location>
    </subcellularLocation>
</comment>